<dbReference type="AlphaFoldDB" id="A0A081DFT7"/>
<accession>A0A081DFT7</accession>
<organism evidence="1 2">
    <name type="scientific">Nonlabens ulvanivorans</name>
    <name type="common">Persicivirga ulvanivorans</name>
    <dbReference type="NCBI Taxonomy" id="906888"/>
    <lineage>
        <taxon>Bacteria</taxon>
        <taxon>Pseudomonadati</taxon>
        <taxon>Bacteroidota</taxon>
        <taxon>Flavobacteriia</taxon>
        <taxon>Flavobacteriales</taxon>
        <taxon>Flavobacteriaceae</taxon>
        <taxon>Nonlabens</taxon>
    </lineage>
</organism>
<name>A0A081DFT7_NONUL</name>
<evidence type="ECO:0000313" key="2">
    <source>
        <dbReference type="Proteomes" id="UP000028980"/>
    </source>
</evidence>
<gene>
    <name evidence="1" type="ORF">JCM19296_3392</name>
</gene>
<sequence>MGIFNFSKKEELNYTDFNTMMIDNVYLIKIPKEWNKYESDRFRARTKNKKIDFSITNYGKEISTPDNFGIEDLKNQFLPLFDKFVNEGGYVSNKDLEIGENFIYQSFKVGKETQYYYYTSRVIKNDLRVVIALIIRQIGKLEPKHTELIKDMGKSITHKIA</sequence>
<proteinExistence type="predicted"/>
<dbReference type="Proteomes" id="UP000028980">
    <property type="component" value="Unassembled WGS sequence"/>
</dbReference>
<evidence type="ECO:0000313" key="1">
    <source>
        <dbReference type="EMBL" id="GAK77783.1"/>
    </source>
</evidence>
<comment type="caution">
    <text evidence="1">The sequence shown here is derived from an EMBL/GenBank/DDBJ whole genome shotgun (WGS) entry which is preliminary data.</text>
</comment>
<reference evidence="1 2" key="1">
    <citation type="journal article" date="2014" name="Genome Announc.">
        <title>Draft Genome Sequences of Marine Flavobacterium Nonlabens Strains NR17, NR24, NR27, NR32, NR33, and Ara13.</title>
        <authorList>
            <person name="Nakanishi M."/>
            <person name="Meirelles P."/>
            <person name="Suzuki R."/>
            <person name="Takatani N."/>
            <person name="Mino S."/>
            <person name="Suda W."/>
            <person name="Oshima K."/>
            <person name="Hattori M."/>
            <person name="Ohkuma M."/>
            <person name="Hosokawa M."/>
            <person name="Miyashita K."/>
            <person name="Thompson F.L."/>
            <person name="Niwa A."/>
            <person name="Sawabe T."/>
            <person name="Sawabe T."/>
        </authorList>
    </citation>
    <scope>NUCLEOTIDE SEQUENCE [LARGE SCALE GENOMIC DNA]</scope>
    <source>
        <strain evidence="2">JCM19296</strain>
    </source>
</reference>
<dbReference type="EMBL" id="BBLG01000012">
    <property type="protein sequence ID" value="GAK77783.1"/>
    <property type="molecule type" value="Genomic_DNA"/>
</dbReference>
<protein>
    <submittedName>
        <fullName evidence="1">Uncharacterized protein</fullName>
    </submittedName>
</protein>